<accession>A0AAV1SCJ2</accession>
<comment type="subcellular location">
    <subcellularLocation>
        <location evidence="1">Secreted</location>
        <location evidence="1">Cell wall</location>
    </subcellularLocation>
</comment>
<dbReference type="AlphaFoldDB" id="A0AAV1SCJ2"/>
<evidence type="ECO:0000313" key="11">
    <source>
        <dbReference type="Proteomes" id="UP001314170"/>
    </source>
</evidence>
<keyword evidence="7" id="KW-0961">Cell wall biogenesis/degradation</keyword>
<evidence type="ECO:0000256" key="6">
    <source>
        <dbReference type="ARBA" id="ARBA00023295"/>
    </source>
</evidence>
<dbReference type="Pfam" id="PF00295">
    <property type="entry name" value="Glyco_hydro_28"/>
    <property type="match status" value="1"/>
</dbReference>
<keyword evidence="3" id="KW-0134">Cell wall</keyword>
<evidence type="ECO:0000256" key="2">
    <source>
        <dbReference type="ARBA" id="ARBA00008834"/>
    </source>
</evidence>
<evidence type="ECO:0000256" key="4">
    <source>
        <dbReference type="ARBA" id="ARBA00022525"/>
    </source>
</evidence>
<feature type="signal peptide" evidence="9">
    <location>
        <begin position="1"/>
        <end position="21"/>
    </location>
</feature>
<evidence type="ECO:0000256" key="9">
    <source>
        <dbReference type="SAM" id="SignalP"/>
    </source>
</evidence>
<keyword evidence="4" id="KW-0964">Secreted</keyword>
<dbReference type="PANTHER" id="PTHR31375">
    <property type="match status" value="1"/>
</dbReference>
<keyword evidence="11" id="KW-1185">Reference proteome</keyword>
<evidence type="ECO:0000256" key="8">
    <source>
        <dbReference type="RuleBase" id="RU361169"/>
    </source>
</evidence>
<name>A0AAV1SCJ2_9ROSI</name>
<dbReference type="GO" id="GO:0005975">
    <property type="term" value="P:carbohydrate metabolic process"/>
    <property type="evidence" value="ECO:0007669"/>
    <property type="project" value="InterPro"/>
</dbReference>
<comment type="caution">
    <text evidence="10">The sequence shown here is derived from an EMBL/GenBank/DDBJ whole genome shotgun (WGS) entry which is preliminary data.</text>
</comment>
<dbReference type="Proteomes" id="UP001314170">
    <property type="component" value="Unassembled WGS sequence"/>
</dbReference>
<dbReference type="GO" id="GO:0004650">
    <property type="term" value="F:polygalacturonase activity"/>
    <property type="evidence" value="ECO:0007669"/>
    <property type="project" value="InterPro"/>
</dbReference>
<dbReference type="InterPro" id="IPR011050">
    <property type="entry name" value="Pectin_lyase_fold/virulence"/>
</dbReference>
<dbReference type="SUPFAM" id="SSF51126">
    <property type="entry name" value="Pectin lyase-like"/>
    <property type="match status" value="1"/>
</dbReference>
<evidence type="ECO:0000256" key="5">
    <source>
        <dbReference type="ARBA" id="ARBA00022801"/>
    </source>
</evidence>
<keyword evidence="5 8" id="KW-0378">Hydrolase</keyword>
<gene>
    <name evidence="10" type="ORF">DCAF_LOCUS21796</name>
</gene>
<evidence type="ECO:0000313" key="10">
    <source>
        <dbReference type="EMBL" id="CAK7349086.1"/>
    </source>
</evidence>
<proteinExistence type="inferred from homology"/>
<keyword evidence="6 8" id="KW-0326">Glycosidase</keyword>
<dbReference type="InterPro" id="IPR000743">
    <property type="entry name" value="Glyco_hydro_28"/>
</dbReference>
<sequence>MMAAGVANFLFLLLLVTQVQGKIFDVKAYGAKANGMTDDSKAINSAWKDACVAKEASTVVIAKGNYMVGPLNFKGPCTAPVTVQVQGTLKAPADPRQLHGEWVVFRNVEQLTVSGDGIFDGQGPTAWSVNNCAKTGKCNSLPTVKEIELEWEG</sequence>
<dbReference type="GO" id="GO:0071555">
    <property type="term" value="P:cell wall organization"/>
    <property type="evidence" value="ECO:0007669"/>
    <property type="project" value="UniProtKB-KW"/>
</dbReference>
<protein>
    <recommendedName>
        <fullName evidence="12">Polygalacturonase</fullName>
    </recommendedName>
</protein>
<organism evidence="10 11">
    <name type="scientific">Dovyalis caffra</name>
    <dbReference type="NCBI Taxonomy" id="77055"/>
    <lineage>
        <taxon>Eukaryota</taxon>
        <taxon>Viridiplantae</taxon>
        <taxon>Streptophyta</taxon>
        <taxon>Embryophyta</taxon>
        <taxon>Tracheophyta</taxon>
        <taxon>Spermatophyta</taxon>
        <taxon>Magnoliopsida</taxon>
        <taxon>eudicotyledons</taxon>
        <taxon>Gunneridae</taxon>
        <taxon>Pentapetalae</taxon>
        <taxon>rosids</taxon>
        <taxon>fabids</taxon>
        <taxon>Malpighiales</taxon>
        <taxon>Salicaceae</taxon>
        <taxon>Flacourtieae</taxon>
        <taxon>Dovyalis</taxon>
    </lineage>
</organism>
<evidence type="ECO:0008006" key="12">
    <source>
        <dbReference type="Google" id="ProtNLM"/>
    </source>
</evidence>
<evidence type="ECO:0000256" key="1">
    <source>
        <dbReference type="ARBA" id="ARBA00004191"/>
    </source>
</evidence>
<keyword evidence="9" id="KW-0732">Signal</keyword>
<dbReference type="EMBL" id="CAWUPB010001173">
    <property type="protein sequence ID" value="CAK7349086.1"/>
    <property type="molecule type" value="Genomic_DNA"/>
</dbReference>
<reference evidence="10 11" key="1">
    <citation type="submission" date="2024-01" db="EMBL/GenBank/DDBJ databases">
        <authorList>
            <person name="Waweru B."/>
        </authorList>
    </citation>
    <scope>NUCLEOTIDE SEQUENCE [LARGE SCALE GENOMIC DNA]</scope>
</reference>
<dbReference type="Gene3D" id="2.160.20.10">
    <property type="entry name" value="Single-stranded right-handed beta-helix, Pectin lyase-like"/>
    <property type="match status" value="1"/>
</dbReference>
<evidence type="ECO:0000256" key="3">
    <source>
        <dbReference type="ARBA" id="ARBA00022512"/>
    </source>
</evidence>
<evidence type="ECO:0000256" key="7">
    <source>
        <dbReference type="ARBA" id="ARBA00023316"/>
    </source>
</evidence>
<feature type="chain" id="PRO_5043740767" description="Polygalacturonase" evidence="9">
    <location>
        <begin position="22"/>
        <end position="153"/>
    </location>
</feature>
<dbReference type="InterPro" id="IPR012334">
    <property type="entry name" value="Pectin_lyas_fold"/>
</dbReference>
<comment type="similarity">
    <text evidence="2 8">Belongs to the glycosyl hydrolase 28 family.</text>
</comment>